<dbReference type="InterPro" id="IPR001227">
    <property type="entry name" value="Ac_transferase_dom_sf"/>
</dbReference>
<dbReference type="Gene3D" id="3.30.559.10">
    <property type="entry name" value="Chloramphenicol acetyltransferase-like domain"/>
    <property type="match status" value="1"/>
</dbReference>
<dbReference type="InterPro" id="IPR023213">
    <property type="entry name" value="CAT-like_dom_sf"/>
</dbReference>
<dbReference type="Gene3D" id="3.30.559.30">
    <property type="entry name" value="Nonribosomal peptide synthetase, condensation domain"/>
    <property type="match status" value="1"/>
</dbReference>
<dbReference type="GO" id="GO:0030639">
    <property type="term" value="P:polyketide biosynthetic process"/>
    <property type="evidence" value="ECO:0007669"/>
    <property type="project" value="UniProtKB-ARBA"/>
</dbReference>
<dbReference type="Pfam" id="PF00698">
    <property type="entry name" value="Acyl_transf_1"/>
    <property type="match status" value="1"/>
</dbReference>
<dbReference type="PANTHER" id="PTHR43775">
    <property type="entry name" value="FATTY ACID SYNTHASE"/>
    <property type="match status" value="1"/>
</dbReference>
<dbReference type="Gene3D" id="3.40.47.10">
    <property type="match status" value="1"/>
</dbReference>
<dbReference type="PROSITE" id="PS52019">
    <property type="entry name" value="PKS_MFAS_DH"/>
    <property type="match status" value="1"/>
</dbReference>
<gene>
    <name evidence="13" type="ORF">N7450_000031</name>
</gene>
<dbReference type="SUPFAM" id="SSF55048">
    <property type="entry name" value="Probable ACP-binding domain of malonyl-CoA ACP transacylase"/>
    <property type="match status" value="1"/>
</dbReference>
<dbReference type="InterPro" id="IPR006162">
    <property type="entry name" value="Ppantetheine_attach_site"/>
</dbReference>
<dbReference type="FunFam" id="3.40.47.10:FF:000019">
    <property type="entry name" value="Polyketide synthase type I"/>
    <property type="match status" value="1"/>
</dbReference>
<evidence type="ECO:0000256" key="4">
    <source>
        <dbReference type="ARBA" id="ARBA00022603"/>
    </source>
</evidence>
<organism evidence="13 14">
    <name type="scientific">Penicillium hetheringtonii</name>
    <dbReference type="NCBI Taxonomy" id="911720"/>
    <lineage>
        <taxon>Eukaryota</taxon>
        <taxon>Fungi</taxon>
        <taxon>Dikarya</taxon>
        <taxon>Ascomycota</taxon>
        <taxon>Pezizomycotina</taxon>
        <taxon>Eurotiomycetes</taxon>
        <taxon>Eurotiomycetidae</taxon>
        <taxon>Eurotiales</taxon>
        <taxon>Aspergillaceae</taxon>
        <taxon>Penicillium</taxon>
    </lineage>
</organism>
<dbReference type="InterPro" id="IPR009081">
    <property type="entry name" value="PP-bd_ACP"/>
</dbReference>
<keyword evidence="5" id="KW-0808">Transferase</keyword>
<dbReference type="PROSITE" id="PS00606">
    <property type="entry name" value="KS3_1"/>
    <property type="match status" value="1"/>
</dbReference>
<feature type="domain" description="Ketosynthase family 3 (KS3)" evidence="11">
    <location>
        <begin position="9"/>
        <end position="447"/>
    </location>
</feature>
<proteinExistence type="inferred from homology"/>
<protein>
    <recommendedName>
        <fullName evidence="15">Carrier domain-containing protein</fullName>
    </recommendedName>
</protein>
<dbReference type="InterPro" id="IPR016039">
    <property type="entry name" value="Thiolase-like"/>
</dbReference>
<feature type="domain" description="Carrier" evidence="10">
    <location>
        <begin position="2392"/>
        <end position="2466"/>
    </location>
</feature>
<evidence type="ECO:0000313" key="13">
    <source>
        <dbReference type="EMBL" id="KAJ5598964.1"/>
    </source>
</evidence>
<dbReference type="Pfam" id="PF08659">
    <property type="entry name" value="KR"/>
    <property type="match status" value="1"/>
</dbReference>
<dbReference type="InterPro" id="IPR057326">
    <property type="entry name" value="KR_dom"/>
</dbReference>
<dbReference type="InterPro" id="IPR036736">
    <property type="entry name" value="ACP-like_sf"/>
</dbReference>
<feature type="active site" description="Proton donor; for dehydratase activity" evidence="9">
    <location>
        <position position="1148"/>
    </location>
</feature>
<evidence type="ECO:0000259" key="12">
    <source>
        <dbReference type="PROSITE" id="PS52019"/>
    </source>
</evidence>
<feature type="domain" description="Carrier" evidence="10">
    <location>
        <begin position="3539"/>
        <end position="3619"/>
    </location>
</feature>
<dbReference type="SUPFAM" id="SSF52151">
    <property type="entry name" value="FabD/lysophospholipase-like"/>
    <property type="match status" value="1"/>
</dbReference>
<dbReference type="SMART" id="SM00827">
    <property type="entry name" value="PKS_AT"/>
    <property type="match status" value="1"/>
</dbReference>
<dbReference type="Pfam" id="PF08241">
    <property type="entry name" value="Methyltransf_11"/>
    <property type="match status" value="1"/>
</dbReference>
<dbReference type="SUPFAM" id="SSF47336">
    <property type="entry name" value="ACP-like"/>
    <property type="match status" value="2"/>
</dbReference>
<dbReference type="InterPro" id="IPR042104">
    <property type="entry name" value="PKS_dehydratase_sf"/>
</dbReference>
<sequence length="3970" mass="440551">MTEIPLYANEPIAIVGSACRFPGDATTPAKLWELLKQPRDILTEIPPSRFNVESFYHPDNSHHGTSNVRHSYILSEDHRLFDAQFFGTKPIEANSIDPQQRILLEIVYEGLELAGIPMEKLQGSDTGVYVGLMTNDYADILGRDIQNFPTYFASGTARSILSNRISYFFDWHGPSMTIDTACSSSLIALHQAVQSLRNGECRVAVAAGTNLLLGPEQYVAESKLKMLSPNGQSKMWDKDADGYARGDGIAAVILKSLSAAIKDGDHIECLVRETGINQDGRTKGITMPNPVAQADLIRSTYQKAGLDLSKSCDRPQYFEAHGTGTPAGDPVEAEAISAAFFGDVSGYSRDTEEPPLYVGSIKTVIGHTEGTAGLAAIMKASLALQNATIPPNLLLRVLNPTIRPFYNDLEIPLAAQNWPDSSKAPIRRASVNSFGFGGANAHAILESCTFGSMSTRDIESNRLVPCNLSANSEQALLASVAAYSEYLEKHDQVSLRNLLWTLNCRRSTLPVRLSLPAANTHDLRVKLQSILQAPTGISIATQNQVANTPKILGIFTGQGAQWAGMGAELLDSCLLAKKCIASLDMALQSIPVQDRPKWSLREEISKSINSSRIAEAMFSQSICTAVQILLVDLIHASGIQFHTVVGHSSGEIAAAYAAGYISAEEAIIIAYYRGWSLQYSNQNGAMMVAGTYFDDAEELCEMPSLKGRICVAASNSSDSVTLSGDTDAVQEAMEIFEDERKFNRLLKVDKAYHSHHMLSCAEPYLEGMRKCPIRPGQISNARTTWISSVYATPIVAVQDDLASTYWVNNMTKPVLFSLAVGYAISSKGPFDMAIEVGPHPALKSPTLQTINEKSGQSIPYSGTLTRGIPGTEAFASMLGSVWAALGSGVVDYERFEKLTMPGNPLPILLKDLPTYKWDHDRIFWHESRVSTSFRGETRQFHPLLGIKCPDGTVKETRWRNYLHPREIPWLAHHQVQGQIVFPAAGYISAATELIVDHYGIESLQLIDFQDVVIGQALTLDENSATEVIFAFTVTEISSHRVTGCFNCYSDSHKSSSSLVLHASTRAVIMVGDTVHDLPPVENRNTDSFFALETERFYNHVAKIGFGYTGSFVALSELRRKMDQAIGTIHVPNENDSESTLLIHPAALDGAIQSIMLAFSFPGDGRLNDLHLPTGIEHLRVNVSACKAASGLDPKWSFYSSITDAEFSELTGDVDIYTGDGQRTIIQLEGLHSTPLTPLSVDTDIPMFTEITWAPETPSEQDFAPIPLPDSLQSQTQSDIERVAFFYLRQLCTEFDESSSPSSIPRPWLVAYAYDCVSKVRSNEHPSASSLWIKDTLEDITVIIDRNDDNTELNIVKTLGQNLVALVRGEVDTHDIVLGEDVLCALFTANSCFQFFVQELARITGLISNRFPHINLLEIELIKMIAVGPGNLGITHRILSEIGTVFGSYTYTHSTDSSFDIAKTKLHNHQPKISFKTLNIEEDVDDQGYSDRSYDLVVVSTNLATATNIERSLVNIRRLMKPGGYILLLESTDTSSVRLGLIFGCLSRRPLRQIEGAIESPCPSVEEWAYLMRNAGFSDIDVTLNSISSSTFPFSLMLFQAIDDRVRFLRDPLGGSYAFSSESLTIVGGALATTTSLVKEIQKAVSPFFRNVNVYHSLSQIVPDSLPPLGTALVLTELDHPVFQSMKTNEFEALQVLFRQNKSILWVGKGAQSSNPFSNMYVGIQRTLMIEMDHLRVQFLDMATLYEAGGLEISKRLLHFIAADHWDHSNLSHELLWYTEPELRFENGRCLIPRLKMSHERNDRYNSSRRLILKEIQRNETGVTIIPSDTGCQVHECGLQITPFVTRVDVHVTNALLRTIPIGEKDYLFLLTAKEPCNGDYFVALSDRLSSELSLPPSCLLRCGQSENEAVESMLKIYRQLLARSAVSRVPSGRPLAVLDPEYSMLAALEYHAEQRGVQLLPVTSKNISAPAPWIYIHPVSTRRVLLNKFPKNLSHFFYATSRMETSSIMPEALPKSFRIDDDKSLTGKAPSSLLHTNLDEVNSILRSAWEMARQNDTLNGTTEILVHNLTTLIKDKVKLDRQMMVSLDLSRLSAQVFPASKLVRFSRNKTYWLIGLTGGLGRSISEWMARQGARYIALSSRKPALPAHWIDLMACRGCTVRVFPTDITDRDSVRTSYQNISQTMPPIAGVAQGAMVLEDTMFFDLDLPRFEKVLRPKVQGTILLDELFSKDDLDFMILFSSMASITGNPGQVAYNAANTFMSSLASQRRSRGLATQAINIGVIVGNGYVTRELNHDQQSYLYRTGHNWMSEHDLHEILAEGILSCLRGDNSSGPCSGLRIDNDHSKKWYNNPMFQHLVLKSGSLETSDSQGNSVLSLKMRLLHALSRPDVMRVLEDSFTTKMQSALQSDPSKEIIEMSPDELGVDSLVAVDIRSWFLKELGVDMPVLKIFNAASLRELLDYAIDNLPKSAVPNLEDEVLSDPERLSDGQFELLDKQSFSNVGVEAIDSSSELHHESDREFHIQYPSVTESESEYSSASILVTDSSSEEFGGTSTSSSSMEIGNDLAIDRKVLKTAPMSMTQKGFWFLTNFVQHKTAFNVTPTFELNGKLRTDDFVRAAYEVAQHHETTRTFFFIDQHNCPMQGIWEQSRLQIEHKNISHESEAQIAAQDMAAHVFNLSEHEAIQMKILSLGSARHWILIGFHHILMDGVSFEIFWSHLDTVYNGKPLPPVIQYPDFAKQQIRDYENGKFHGEVSYWKSQFRDILEPIPLLPYSLRSDRPETVGFSSHIAQVTLDQELSRSIENCCRKFRVTPFHFHLATWHVFLLRHLGLSEICIGLGDANRTDPDIAHTIGLFLNTVPLRFKYVSTETFGEVLKSTKNISQNAFANARVPFDAILQELKVPRSASHNPLFQTFFNFRQNVEVWRNFCGCHTKSTLLTPGDTAYDLQLDVTSLGNGDALIHLLVQKDLYDLENANILLRAYQTLLKEFCRNPATHISWPPLWPEEDIRQGLESCPQTIIHRLDAMVSEYPESVALRESSGKDVTYIQLQERIGVLGIKLLDCGVHVGSRVAVFLSPGTDWICSLFAVLRIGATYIPLDRKVGLKRLANIVSNAQPFAVIFDSTTASDLASLNTEARCVDITHFHLDIGTPPPNMALPDHSAMIMYTSGSTGIPKGISIRHSAYMRHLQAFCTTWDMKCADETILHQSSYAWDMSVFQIFTSAYIGGTLVIADSLERGDPVAISHLIVSKGVNITCATPTEYLTWLRHGEAGLRASQLKMVISGGEFMPSTLTREFRSLNKADLKIINAYGPAEITFFCSYAEIPYMKVNPSYEQLPGGLRTLPNYSIMIVDEHLEPVPLGVPGEILVGGTMRRARTKEKFISNRHISHYFQKNNWNTAHRTGDRGKLTREHGLVLLGRISGDNQVKVNGIRLHVEEIENAILATSNGVISQAVISPRNVNASYGDSELILVAFVVMAKFSEKPAHLAQTLINDLPLPSFMRPAAVVLVPSLPQNASGKIDRRAISKLIIPSKASGSIPSVPITLENNLRDLWKEVIPHEVFSLYRVDSTSDFFHVGGSSLSLVSLQSLIAQYFKVSVPLHQLFEESTLHGMAQRLHEISSRSSSVDWETEVQDLVNSVSYQASPMSARQPFSDGMKTVILTGSTGFIGREILKRLVASDSVRVVYCIAVRKPKEELSVLYKDPKVQIYHGDLGLPRLGLSAANASMIFGCADLVIHNGADVSFMKTYQSLKLTNIASTVELIKLSLPRRANFHFVSSASVTRLASSETFGQVSVASYAPPSSFDDGYTAIKWVSEVFLERISHKFKLDVYIHRPSSVTGDGAPDLDLMANVLKYCQKTRMMPDSSSWSGLFDLISVESVGSQIVETALRSIQSHDYAQGGETRFVHECGEIQLAPSQVKSFLELKTGHHFEIIPLNDWIEYAERAGMSTLIGIYLRQTAGGLVLLPRLIK</sequence>
<dbReference type="InterPro" id="IPR020807">
    <property type="entry name" value="PKS_DH"/>
</dbReference>
<evidence type="ECO:0000256" key="7">
    <source>
        <dbReference type="ARBA" id="ARBA00023268"/>
    </source>
</evidence>
<dbReference type="SMART" id="SM00825">
    <property type="entry name" value="PKS_KS"/>
    <property type="match status" value="1"/>
</dbReference>
<evidence type="ECO:0000256" key="3">
    <source>
        <dbReference type="ARBA" id="ARBA00022598"/>
    </source>
</evidence>
<accession>A0AAD6H034</accession>
<dbReference type="SMART" id="SM00826">
    <property type="entry name" value="PKS_DH"/>
    <property type="match status" value="1"/>
</dbReference>
<comment type="caution">
    <text evidence="13">The sequence shown here is derived from an EMBL/GenBank/DDBJ whole genome shotgun (WGS) entry which is preliminary data.</text>
</comment>
<keyword evidence="1" id="KW-0596">Phosphopantetheine</keyword>
<dbReference type="GO" id="GO:1901336">
    <property type="term" value="P:lactone biosynthetic process"/>
    <property type="evidence" value="ECO:0007669"/>
    <property type="project" value="UniProtKB-ARBA"/>
</dbReference>
<dbReference type="Pfam" id="PF07993">
    <property type="entry name" value="NAD_binding_4"/>
    <property type="match status" value="1"/>
</dbReference>
<dbReference type="InterPro" id="IPR016035">
    <property type="entry name" value="Acyl_Trfase/lysoPLipase"/>
</dbReference>
<dbReference type="SUPFAM" id="SSF53901">
    <property type="entry name" value="Thiolase-like"/>
    <property type="match status" value="1"/>
</dbReference>
<dbReference type="InterPro" id="IPR045851">
    <property type="entry name" value="AMP-bd_C_sf"/>
</dbReference>
<reference evidence="13 14" key="1">
    <citation type="journal article" date="2023" name="IMA Fungus">
        <title>Comparative genomic study of the Penicillium genus elucidates a diverse pangenome and 15 lateral gene transfer events.</title>
        <authorList>
            <person name="Petersen C."/>
            <person name="Sorensen T."/>
            <person name="Nielsen M.R."/>
            <person name="Sondergaard T.E."/>
            <person name="Sorensen J.L."/>
            <person name="Fitzpatrick D.A."/>
            <person name="Frisvad J.C."/>
            <person name="Nielsen K.L."/>
        </authorList>
    </citation>
    <scope>NUCLEOTIDE SEQUENCE [LARGE SCALE GENOMIC DNA]</scope>
    <source>
        <strain evidence="13 14">IBT 29057</strain>
    </source>
</reference>
<dbReference type="Pfam" id="PF00668">
    <property type="entry name" value="Condensation"/>
    <property type="match status" value="1"/>
</dbReference>
<dbReference type="SUPFAM" id="SSF56801">
    <property type="entry name" value="Acetyl-CoA synthetase-like"/>
    <property type="match status" value="1"/>
</dbReference>
<keyword evidence="4" id="KW-0489">Methyltransferase</keyword>
<feature type="active site" description="Proton acceptor; for dehydratase activity" evidence="9">
    <location>
        <position position="973"/>
    </location>
</feature>
<dbReference type="Pfam" id="PF02801">
    <property type="entry name" value="Ketoacyl-synt_C"/>
    <property type="match status" value="1"/>
</dbReference>
<dbReference type="Gene3D" id="3.40.366.10">
    <property type="entry name" value="Malonyl-Coenzyme A Acyl Carrier Protein, domain 2"/>
    <property type="match status" value="1"/>
</dbReference>
<evidence type="ECO:0000256" key="5">
    <source>
        <dbReference type="ARBA" id="ARBA00022679"/>
    </source>
</evidence>
<dbReference type="PROSITE" id="PS50075">
    <property type="entry name" value="CARRIER"/>
    <property type="match status" value="2"/>
</dbReference>
<dbReference type="Pfam" id="PF00501">
    <property type="entry name" value="AMP-binding"/>
    <property type="match status" value="1"/>
</dbReference>
<dbReference type="InterPro" id="IPR020841">
    <property type="entry name" value="PKS_Beta-ketoAc_synthase_dom"/>
</dbReference>
<dbReference type="InterPro" id="IPR049552">
    <property type="entry name" value="PKS_DH_N"/>
</dbReference>
<dbReference type="CDD" id="cd05930">
    <property type="entry name" value="A_NRPS"/>
    <property type="match status" value="1"/>
</dbReference>
<dbReference type="PROSITE" id="PS52004">
    <property type="entry name" value="KS3_2"/>
    <property type="match status" value="1"/>
</dbReference>
<dbReference type="InterPro" id="IPR018201">
    <property type="entry name" value="Ketoacyl_synth_AS"/>
</dbReference>
<keyword evidence="7" id="KW-0511">Multifunctional enzyme</keyword>
<keyword evidence="2" id="KW-0597">Phosphoprotein</keyword>
<dbReference type="GO" id="GO:0004315">
    <property type="term" value="F:3-oxoacyl-[acyl-carrier-protein] synthase activity"/>
    <property type="evidence" value="ECO:0007669"/>
    <property type="project" value="InterPro"/>
</dbReference>
<feature type="region of interest" description="N-terminal hotdog fold" evidence="9">
    <location>
        <begin position="941"/>
        <end position="1073"/>
    </location>
</feature>
<dbReference type="Pfam" id="PF16197">
    <property type="entry name" value="KAsynt_C_assoc"/>
    <property type="match status" value="1"/>
</dbReference>
<dbReference type="InterPro" id="IPR049551">
    <property type="entry name" value="PKS_DH_C"/>
</dbReference>
<dbReference type="Gene3D" id="3.40.50.12780">
    <property type="entry name" value="N-terminal domain of ligase-like"/>
    <property type="match status" value="1"/>
</dbReference>
<dbReference type="InterPro" id="IPR049900">
    <property type="entry name" value="PKS_mFAS_DH"/>
</dbReference>
<dbReference type="Pfam" id="PF21089">
    <property type="entry name" value="PKS_DH_N"/>
    <property type="match status" value="1"/>
</dbReference>
<dbReference type="InterPro" id="IPR014043">
    <property type="entry name" value="Acyl_transferase_dom"/>
</dbReference>
<dbReference type="InterPro" id="IPR013968">
    <property type="entry name" value="PKS_KR"/>
</dbReference>
<dbReference type="InterPro" id="IPR013216">
    <property type="entry name" value="Methyltransf_11"/>
</dbReference>
<dbReference type="SUPFAM" id="SSF53335">
    <property type="entry name" value="S-adenosyl-L-methionine-dependent methyltransferases"/>
    <property type="match status" value="1"/>
</dbReference>
<dbReference type="InterPro" id="IPR029063">
    <property type="entry name" value="SAM-dependent_MTases_sf"/>
</dbReference>
<dbReference type="InterPro" id="IPR020806">
    <property type="entry name" value="PKS_PP-bd"/>
</dbReference>
<evidence type="ECO:0008006" key="15">
    <source>
        <dbReference type="Google" id="ProtNLM"/>
    </source>
</evidence>
<evidence type="ECO:0000256" key="8">
    <source>
        <dbReference type="ARBA" id="ARBA00029443"/>
    </source>
</evidence>
<keyword evidence="3" id="KW-0436">Ligase</keyword>
<evidence type="ECO:0000256" key="9">
    <source>
        <dbReference type="PROSITE-ProRule" id="PRU01363"/>
    </source>
</evidence>
<dbReference type="Gene3D" id="1.10.1200.10">
    <property type="entry name" value="ACP-like"/>
    <property type="match status" value="2"/>
</dbReference>
<evidence type="ECO:0000256" key="6">
    <source>
        <dbReference type="ARBA" id="ARBA00022737"/>
    </source>
</evidence>
<dbReference type="SMART" id="SM00823">
    <property type="entry name" value="PKS_PP"/>
    <property type="match status" value="2"/>
</dbReference>
<dbReference type="CDD" id="cd19532">
    <property type="entry name" value="C_PKS-NRPS"/>
    <property type="match status" value="1"/>
</dbReference>
<dbReference type="SUPFAM" id="SSF51735">
    <property type="entry name" value="NAD(P)-binding Rossmann-fold domains"/>
    <property type="match status" value="2"/>
</dbReference>
<dbReference type="SMART" id="SM00822">
    <property type="entry name" value="PKS_KR"/>
    <property type="match status" value="1"/>
</dbReference>
<dbReference type="SUPFAM" id="SSF52777">
    <property type="entry name" value="CoA-dependent acyltransferases"/>
    <property type="match status" value="2"/>
</dbReference>
<comment type="similarity">
    <text evidence="8">In the C-terminal section; belongs to the NRP synthetase family.</text>
</comment>
<dbReference type="PANTHER" id="PTHR43775:SF20">
    <property type="entry name" value="HYBRID PKS-NRPS SYNTHETASE APDA"/>
    <property type="match status" value="1"/>
</dbReference>
<dbReference type="InterPro" id="IPR042099">
    <property type="entry name" value="ANL_N_sf"/>
</dbReference>
<evidence type="ECO:0000313" key="14">
    <source>
        <dbReference type="Proteomes" id="UP001216150"/>
    </source>
</evidence>
<dbReference type="GO" id="GO:0032259">
    <property type="term" value="P:methylation"/>
    <property type="evidence" value="ECO:0007669"/>
    <property type="project" value="UniProtKB-KW"/>
</dbReference>
<evidence type="ECO:0000256" key="2">
    <source>
        <dbReference type="ARBA" id="ARBA00022553"/>
    </source>
</evidence>
<dbReference type="GO" id="GO:0016874">
    <property type="term" value="F:ligase activity"/>
    <property type="evidence" value="ECO:0007669"/>
    <property type="project" value="UniProtKB-KW"/>
</dbReference>
<evidence type="ECO:0000259" key="11">
    <source>
        <dbReference type="PROSITE" id="PS52004"/>
    </source>
</evidence>
<dbReference type="Gene3D" id="3.40.50.150">
    <property type="entry name" value="Vaccinia Virus protein VP39"/>
    <property type="match status" value="1"/>
</dbReference>
<dbReference type="Pfam" id="PF14765">
    <property type="entry name" value="PS-DH"/>
    <property type="match status" value="1"/>
</dbReference>
<dbReference type="Pfam" id="PF00109">
    <property type="entry name" value="ketoacyl-synt"/>
    <property type="match status" value="1"/>
</dbReference>
<evidence type="ECO:0000256" key="1">
    <source>
        <dbReference type="ARBA" id="ARBA00022450"/>
    </source>
</evidence>
<evidence type="ECO:0000259" key="10">
    <source>
        <dbReference type="PROSITE" id="PS50075"/>
    </source>
</evidence>
<dbReference type="InterPro" id="IPR036291">
    <property type="entry name" value="NAD(P)-bd_dom_sf"/>
</dbReference>
<feature type="domain" description="PKS/mFAS DH" evidence="12">
    <location>
        <begin position="941"/>
        <end position="1241"/>
    </location>
</feature>
<dbReference type="Gene3D" id="3.10.129.110">
    <property type="entry name" value="Polyketide synthase dehydratase"/>
    <property type="match status" value="1"/>
</dbReference>
<dbReference type="Proteomes" id="UP001216150">
    <property type="component" value="Unassembled WGS sequence"/>
</dbReference>
<keyword evidence="6" id="KW-0677">Repeat</keyword>
<dbReference type="Gene3D" id="3.40.50.720">
    <property type="entry name" value="NAD(P)-binding Rossmann-like Domain"/>
    <property type="match status" value="2"/>
</dbReference>
<dbReference type="CDD" id="cd00833">
    <property type="entry name" value="PKS"/>
    <property type="match status" value="1"/>
</dbReference>
<dbReference type="Gene3D" id="3.30.300.30">
    <property type="match status" value="1"/>
</dbReference>
<dbReference type="PROSITE" id="PS00455">
    <property type="entry name" value="AMP_BINDING"/>
    <property type="match status" value="1"/>
</dbReference>
<feature type="region of interest" description="C-terminal hotdog fold" evidence="9">
    <location>
        <begin position="1088"/>
        <end position="1241"/>
    </location>
</feature>
<dbReference type="InterPro" id="IPR001242">
    <property type="entry name" value="Condensation_dom"/>
</dbReference>
<dbReference type="InterPro" id="IPR013120">
    <property type="entry name" value="FAR_NAD-bd"/>
</dbReference>
<dbReference type="InterPro" id="IPR014030">
    <property type="entry name" value="Ketoacyl_synth_N"/>
</dbReference>
<dbReference type="InterPro" id="IPR050091">
    <property type="entry name" value="PKS_NRPS_Biosynth_Enz"/>
</dbReference>
<dbReference type="GO" id="GO:0004312">
    <property type="term" value="F:fatty acid synthase activity"/>
    <property type="evidence" value="ECO:0007669"/>
    <property type="project" value="TreeGrafter"/>
</dbReference>
<dbReference type="Pfam" id="PF00550">
    <property type="entry name" value="PP-binding"/>
    <property type="match status" value="2"/>
</dbReference>
<dbReference type="GO" id="GO:0008757">
    <property type="term" value="F:S-adenosylmethionine-dependent methyltransferase activity"/>
    <property type="evidence" value="ECO:0007669"/>
    <property type="project" value="InterPro"/>
</dbReference>
<dbReference type="GO" id="GO:0006633">
    <property type="term" value="P:fatty acid biosynthetic process"/>
    <property type="evidence" value="ECO:0007669"/>
    <property type="project" value="InterPro"/>
</dbReference>
<dbReference type="InterPro" id="IPR020845">
    <property type="entry name" value="AMP-binding_CS"/>
</dbReference>
<dbReference type="GO" id="GO:0031177">
    <property type="term" value="F:phosphopantetheine binding"/>
    <property type="evidence" value="ECO:0007669"/>
    <property type="project" value="InterPro"/>
</dbReference>
<dbReference type="InterPro" id="IPR000873">
    <property type="entry name" value="AMP-dep_synth/lig_dom"/>
</dbReference>
<name>A0AAD6H034_9EURO</name>
<dbReference type="InterPro" id="IPR014031">
    <property type="entry name" value="Ketoacyl_synth_C"/>
</dbReference>
<dbReference type="PROSITE" id="PS00012">
    <property type="entry name" value="PHOSPHOPANTETHEINE"/>
    <property type="match status" value="1"/>
</dbReference>
<dbReference type="InterPro" id="IPR032821">
    <property type="entry name" value="PKS_assoc"/>
</dbReference>
<dbReference type="InterPro" id="IPR016036">
    <property type="entry name" value="Malonyl_transacylase_ACP-bd"/>
</dbReference>
<dbReference type="EMBL" id="JAQJAC010000001">
    <property type="protein sequence ID" value="KAJ5598964.1"/>
    <property type="molecule type" value="Genomic_DNA"/>
</dbReference>
<keyword evidence="14" id="KW-1185">Reference proteome</keyword>